<accession>A0ABT6Z895</accession>
<dbReference type="EMBL" id="JASHIE010000020">
    <property type="protein sequence ID" value="MDI9877351.1"/>
    <property type="molecule type" value="Genomic_DNA"/>
</dbReference>
<evidence type="ECO:0000313" key="2">
    <source>
        <dbReference type="Proteomes" id="UP001225761"/>
    </source>
</evidence>
<gene>
    <name evidence="1" type="ORF">QM481_22615</name>
</gene>
<evidence type="ECO:0000313" key="1">
    <source>
        <dbReference type="EMBL" id="MDI9877351.1"/>
    </source>
</evidence>
<dbReference type="RefSeq" id="WP_283383454.1">
    <property type="nucleotide sequence ID" value="NZ_JASHIE010000020.1"/>
</dbReference>
<reference evidence="1 2" key="1">
    <citation type="submission" date="2023-05" db="EMBL/GenBank/DDBJ databases">
        <title>Novel species of genus Flectobacillus isolated from stream in China.</title>
        <authorList>
            <person name="Lu H."/>
        </authorList>
    </citation>
    <scope>NUCLEOTIDE SEQUENCE [LARGE SCALE GENOMIC DNA]</scope>
    <source>
        <strain evidence="1 2">LFS242W</strain>
    </source>
</reference>
<keyword evidence="2" id="KW-1185">Reference proteome</keyword>
<sequence length="162" mass="18512">MEKTDKSIHNICIASIKRNTIKPYDFKWTKFYENNADFPYSGLEIELADNELYICSTFIDNDNFSILTSRRLVTKQNGQLCSENILGATNKLCGNFKGGEDENNYIFGQIQLPSGNVLKYFIETGNASMVMIYGVRTLIRTNTMTPNQVDTIARAWNNRLNK</sequence>
<comment type="caution">
    <text evidence="1">The sequence shown here is derived from an EMBL/GenBank/DDBJ whole genome shotgun (WGS) entry which is preliminary data.</text>
</comment>
<name>A0ABT6Z895_9BACT</name>
<organism evidence="1 2">
    <name type="scientific">Flectobacillus rivi</name>
    <dbReference type="NCBI Taxonomy" id="2984209"/>
    <lineage>
        <taxon>Bacteria</taxon>
        <taxon>Pseudomonadati</taxon>
        <taxon>Bacteroidota</taxon>
        <taxon>Cytophagia</taxon>
        <taxon>Cytophagales</taxon>
        <taxon>Flectobacillaceae</taxon>
        <taxon>Flectobacillus</taxon>
    </lineage>
</organism>
<dbReference type="Proteomes" id="UP001225761">
    <property type="component" value="Unassembled WGS sequence"/>
</dbReference>
<proteinExistence type="predicted"/>
<protein>
    <submittedName>
        <fullName evidence="1">Uncharacterized protein</fullName>
    </submittedName>
</protein>